<comment type="caution">
    <text evidence="2">The sequence shown here is derived from an EMBL/GenBank/DDBJ whole genome shotgun (WGS) entry which is preliminary data.</text>
</comment>
<dbReference type="AlphaFoldDB" id="A0A9P7YUF4"/>
<dbReference type="OrthoDB" id="3548654at2759"/>
<protein>
    <submittedName>
        <fullName evidence="2">Heterokaryon incompatibility protein-domain-containing protein</fullName>
    </submittedName>
</protein>
<reference evidence="2" key="1">
    <citation type="journal article" date="2021" name="IMA Fungus">
        <title>Genomic characterization of three marine fungi, including Emericellopsis atlantica sp. nov. with signatures of a generalist lifestyle and marine biomass degradation.</title>
        <authorList>
            <person name="Hagestad O.C."/>
            <person name="Hou L."/>
            <person name="Andersen J.H."/>
            <person name="Hansen E.H."/>
            <person name="Altermark B."/>
            <person name="Li C."/>
            <person name="Kuhnert E."/>
            <person name="Cox R.J."/>
            <person name="Crous P.W."/>
            <person name="Spatafora J.W."/>
            <person name="Lail K."/>
            <person name="Amirebrahimi M."/>
            <person name="Lipzen A."/>
            <person name="Pangilinan J."/>
            <person name="Andreopoulos W."/>
            <person name="Hayes R.D."/>
            <person name="Ng V."/>
            <person name="Grigoriev I.V."/>
            <person name="Jackson S.A."/>
            <person name="Sutton T.D.S."/>
            <person name="Dobson A.D.W."/>
            <person name="Rama T."/>
        </authorList>
    </citation>
    <scope>NUCLEOTIDE SEQUENCE</scope>
    <source>
        <strain evidence="2">TRa018bII</strain>
    </source>
</reference>
<dbReference type="Proteomes" id="UP000824998">
    <property type="component" value="Unassembled WGS sequence"/>
</dbReference>
<keyword evidence="3" id="KW-1185">Reference proteome</keyword>
<organism evidence="2 3">
    <name type="scientific">Amylocarpus encephaloides</name>
    <dbReference type="NCBI Taxonomy" id="45428"/>
    <lineage>
        <taxon>Eukaryota</taxon>
        <taxon>Fungi</taxon>
        <taxon>Dikarya</taxon>
        <taxon>Ascomycota</taxon>
        <taxon>Pezizomycotina</taxon>
        <taxon>Leotiomycetes</taxon>
        <taxon>Helotiales</taxon>
        <taxon>Helotiales incertae sedis</taxon>
        <taxon>Amylocarpus</taxon>
    </lineage>
</organism>
<gene>
    <name evidence="2" type="ORF">BJ875DRAFT_522805</name>
</gene>
<dbReference type="EMBL" id="MU251359">
    <property type="protein sequence ID" value="KAG9239390.1"/>
    <property type="molecule type" value="Genomic_DNA"/>
</dbReference>
<dbReference type="Pfam" id="PF26639">
    <property type="entry name" value="Het-6_barrel"/>
    <property type="match status" value="1"/>
</dbReference>
<dbReference type="InterPro" id="IPR052895">
    <property type="entry name" value="HetReg/Transcr_Mod"/>
</dbReference>
<proteinExistence type="predicted"/>
<dbReference type="InterPro" id="IPR010730">
    <property type="entry name" value="HET"/>
</dbReference>
<accession>A0A9P7YUF4</accession>
<dbReference type="Pfam" id="PF06985">
    <property type="entry name" value="HET"/>
    <property type="match status" value="1"/>
</dbReference>
<feature type="domain" description="Heterokaryon incompatibility" evidence="1">
    <location>
        <begin position="69"/>
        <end position="207"/>
    </location>
</feature>
<sequence>MAYLASPRRDRDENSLSPSRLRLGNTAYKYERISFKQNEIRLLRVLPGRPGDRVECELFIESLDRPRAYSALSYTWGIKEDTALIYVHGHSFPVTRNCKLALERLRLPDRTVILWIDLLCIDQKNIKERNHQVQKMMLVYQRARRINMWLGPENDDSIIAFDLIWDLYNDPDSLVPLARDPRNKNAFKSLVNLFEREYWKRIWVVQEVLNARKIAVYCGADAISWSKMTYVSELFGENRPLIIQCFNKFVRKDNGWDDILISSGPHYLDRVRGRGNQSDLLETLSFHRRKLCQDPKDKVYGILGILSERERGEFEVDYDLSTRQVYINVAIYILHVTRCLDVLGHSIPREPNANQLPSWVPDWEQRSLTRPMSTVAGKMQHIFSAGGDTLADFRILDNGDALELDGVILGRVAEMGSPLSELTAVDTMVITFHHWRSILSHSKSGLVTPDDDAAFARTITCGIHDGETTPSQLVTTVFEAFASLTRETSQKYILDAQMELYADSWDPSREAARTTLLEHTLSAIQGRRFFVTEDGEMGMGPWGCDEGDLVVVPLGCSTPVVLREEGGGRGRDVAFVGDAYVNGFMFGKAIRQLDEGRRREEGFVIR</sequence>
<dbReference type="PANTHER" id="PTHR24148:SF73">
    <property type="entry name" value="HET DOMAIN PROTEIN (AFU_ORTHOLOGUE AFUA_8G01020)"/>
    <property type="match status" value="1"/>
</dbReference>
<evidence type="ECO:0000313" key="3">
    <source>
        <dbReference type="Proteomes" id="UP000824998"/>
    </source>
</evidence>
<evidence type="ECO:0000313" key="2">
    <source>
        <dbReference type="EMBL" id="KAG9239390.1"/>
    </source>
</evidence>
<name>A0A9P7YUF4_9HELO</name>
<evidence type="ECO:0000259" key="1">
    <source>
        <dbReference type="Pfam" id="PF06985"/>
    </source>
</evidence>
<dbReference type="PANTHER" id="PTHR24148">
    <property type="entry name" value="ANKYRIN REPEAT DOMAIN-CONTAINING PROTEIN 39 HOMOLOG-RELATED"/>
    <property type="match status" value="1"/>
</dbReference>